<dbReference type="SUPFAM" id="SSF53098">
    <property type="entry name" value="Ribonuclease H-like"/>
    <property type="match status" value="1"/>
</dbReference>
<feature type="domain" description="Reverse transcriptase/retrotransposon-derived protein RNase H-like" evidence="1">
    <location>
        <begin position="129"/>
        <end position="169"/>
    </location>
</feature>
<keyword evidence="4" id="KW-1185">Reference proteome</keyword>
<evidence type="ECO:0000313" key="3">
    <source>
        <dbReference type="EMBL" id="KAK6125625.1"/>
    </source>
</evidence>
<dbReference type="Proteomes" id="UP001318860">
    <property type="component" value="Unassembled WGS sequence"/>
</dbReference>
<dbReference type="InterPro" id="IPR012337">
    <property type="entry name" value="RNaseH-like_sf"/>
</dbReference>
<evidence type="ECO:0000259" key="2">
    <source>
        <dbReference type="Pfam" id="PF17921"/>
    </source>
</evidence>
<evidence type="ECO:0008006" key="5">
    <source>
        <dbReference type="Google" id="ProtNLM"/>
    </source>
</evidence>
<dbReference type="PANTHER" id="PTHR34072">
    <property type="entry name" value="ENZYMATIC POLYPROTEIN-RELATED"/>
    <property type="match status" value="1"/>
</dbReference>
<dbReference type="Gene3D" id="3.30.420.10">
    <property type="entry name" value="Ribonuclease H-like superfamily/Ribonuclease H"/>
    <property type="match status" value="1"/>
</dbReference>
<accession>A0ABR0UUK5</accession>
<dbReference type="Pfam" id="PF17919">
    <property type="entry name" value="RT_RNaseH_2"/>
    <property type="match status" value="1"/>
</dbReference>
<dbReference type="InterPro" id="IPR041577">
    <property type="entry name" value="RT_RNaseH_2"/>
</dbReference>
<dbReference type="CDD" id="cd09274">
    <property type="entry name" value="RNase_HI_RT_Ty3"/>
    <property type="match status" value="1"/>
</dbReference>
<dbReference type="Pfam" id="PF17921">
    <property type="entry name" value="Integrase_H2C2"/>
    <property type="match status" value="1"/>
</dbReference>
<evidence type="ECO:0000259" key="1">
    <source>
        <dbReference type="Pfam" id="PF17919"/>
    </source>
</evidence>
<dbReference type="PANTHER" id="PTHR34072:SF57">
    <property type="entry name" value="RNA-DIRECTED DNA POLYMERASE"/>
    <property type="match status" value="1"/>
</dbReference>
<proteinExistence type="predicted"/>
<reference evidence="3 4" key="1">
    <citation type="journal article" date="2021" name="Comput. Struct. Biotechnol. J.">
        <title>De novo genome assembly of the potent medicinal plant Rehmannia glutinosa using nanopore technology.</title>
        <authorList>
            <person name="Ma L."/>
            <person name="Dong C."/>
            <person name="Song C."/>
            <person name="Wang X."/>
            <person name="Zheng X."/>
            <person name="Niu Y."/>
            <person name="Chen S."/>
            <person name="Feng W."/>
        </authorList>
    </citation>
    <scope>NUCLEOTIDE SEQUENCE [LARGE SCALE GENOMIC DNA]</scope>
    <source>
        <strain evidence="3">DH-2019</strain>
    </source>
</reference>
<protein>
    <recommendedName>
        <fullName evidence="5">Mitochondrial protein</fullName>
    </recommendedName>
</protein>
<feature type="domain" description="Integrase zinc-binding" evidence="2">
    <location>
        <begin position="258"/>
        <end position="313"/>
    </location>
</feature>
<sequence>MMLDRLAGYDYYCFLDGYSRYILQRCEETNLVLNWEKCHFMVRDGIVLGHRVSSVGLEVDRAKVVAIEKLPPPTNEKAIRSFLGHAGFYRRFIRDFSKITKPLSQLLEKDTAFNFFDDCLQAFEILKKRDKMFKAIYYASKTLDSAQQNYTTTEKEILAIVFAFDKFRKDAKPRLIQWILLLQEFDVEIRDRKGCENVVADHLSRLEYKKEEKEDMKAIKEEFPDDQLLMLQAKFPWYADFVNYLVARCADTIIRRCVPQEEWEGVLQQCHSSPSGGHFGPTRTATKVLQSGLYWPTLSNDCYLFVQQCDRCQWMGNILRRHEMPMTNVMEVELFDVWGIDFMVLFPSSSGYQYILLVVEYVFRWVGAIPAQTNDATLLAKYGVKHKVELAYHPQENGQTPLGTSPYQLVFGKLCHLPVELEHKAFWAVKKLNFDFQAAGKLNSRWLGPFVIKKVLNPPGIVELLSRDGETFMVNGQRIKHYLSRDQKEEVTRLTLLEP</sequence>
<dbReference type="SUPFAM" id="SSF56672">
    <property type="entry name" value="DNA/RNA polymerases"/>
    <property type="match status" value="1"/>
</dbReference>
<dbReference type="EMBL" id="JABTTQ020002169">
    <property type="protein sequence ID" value="KAK6125625.1"/>
    <property type="molecule type" value="Genomic_DNA"/>
</dbReference>
<name>A0ABR0UUK5_REHGL</name>
<dbReference type="InterPro" id="IPR043502">
    <property type="entry name" value="DNA/RNA_pol_sf"/>
</dbReference>
<dbReference type="InterPro" id="IPR041588">
    <property type="entry name" value="Integrase_H2C2"/>
</dbReference>
<dbReference type="InterPro" id="IPR043128">
    <property type="entry name" value="Rev_trsase/Diguanyl_cyclase"/>
</dbReference>
<comment type="caution">
    <text evidence="3">The sequence shown here is derived from an EMBL/GenBank/DDBJ whole genome shotgun (WGS) entry which is preliminary data.</text>
</comment>
<dbReference type="Gene3D" id="3.30.70.270">
    <property type="match status" value="2"/>
</dbReference>
<dbReference type="Gene3D" id="1.10.340.70">
    <property type="match status" value="1"/>
</dbReference>
<gene>
    <name evidence="3" type="ORF">DH2020_040633</name>
</gene>
<organism evidence="3 4">
    <name type="scientific">Rehmannia glutinosa</name>
    <name type="common">Chinese foxglove</name>
    <dbReference type="NCBI Taxonomy" id="99300"/>
    <lineage>
        <taxon>Eukaryota</taxon>
        <taxon>Viridiplantae</taxon>
        <taxon>Streptophyta</taxon>
        <taxon>Embryophyta</taxon>
        <taxon>Tracheophyta</taxon>
        <taxon>Spermatophyta</taxon>
        <taxon>Magnoliopsida</taxon>
        <taxon>eudicotyledons</taxon>
        <taxon>Gunneridae</taxon>
        <taxon>Pentapetalae</taxon>
        <taxon>asterids</taxon>
        <taxon>lamiids</taxon>
        <taxon>Lamiales</taxon>
        <taxon>Orobanchaceae</taxon>
        <taxon>Rehmannieae</taxon>
        <taxon>Rehmannia</taxon>
    </lineage>
</organism>
<dbReference type="InterPro" id="IPR036397">
    <property type="entry name" value="RNaseH_sf"/>
</dbReference>
<evidence type="ECO:0000313" key="4">
    <source>
        <dbReference type="Proteomes" id="UP001318860"/>
    </source>
</evidence>